<feature type="region of interest" description="Disordered" evidence="1">
    <location>
        <begin position="1"/>
        <end position="69"/>
    </location>
</feature>
<evidence type="ECO:0000313" key="2">
    <source>
        <dbReference type="EMBL" id="OXG11374.1"/>
    </source>
</evidence>
<organism evidence="2 3">
    <name type="scientific">Cryptococcus neoformans Tu259-1</name>
    <dbReference type="NCBI Taxonomy" id="1230072"/>
    <lineage>
        <taxon>Eukaryota</taxon>
        <taxon>Fungi</taxon>
        <taxon>Dikarya</taxon>
        <taxon>Basidiomycota</taxon>
        <taxon>Agaricomycotina</taxon>
        <taxon>Tremellomycetes</taxon>
        <taxon>Tremellales</taxon>
        <taxon>Cryptococcaceae</taxon>
        <taxon>Cryptococcus</taxon>
        <taxon>Cryptococcus neoformans species complex</taxon>
    </lineage>
</organism>
<accession>A0A854Q532</accession>
<name>A0A854Q532_CRYNE</name>
<comment type="caution">
    <text evidence="2">The sequence shown here is derived from an EMBL/GenBank/DDBJ whole genome shotgun (WGS) entry which is preliminary data.</text>
</comment>
<feature type="compositionally biased region" description="Low complexity" evidence="1">
    <location>
        <begin position="1"/>
        <end position="15"/>
    </location>
</feature>
<dbReference type="AlphaFoldDB" id="A0A854Q532"/>
<feature type="region of interest" description="Disordered" evidence="1">
    <location>
        <begin position="206"/>
        <end position="263"/>
    </location>
</feature>
<protein>
    <submittedName>
        <fullName evidence="2">Uncharacterized protein</fullName>
    </submittedName>
</protein>
<gene>
    <name evidence="2" type="ORF">C361_06478</name>
</gene>
<dbReference type="Proteomes" id="UP000199727">
    <property type="component" value="Unassembled WGS sequence"/>
</dbReference>
<evidence type="ECO:0000256" key="1">
    <source>
        <dbReference type="SAM" id="MobiDB-lite"/>
    </source>
</evidence>
<reference evidence="2 3" key="1">
    <citation type="submission" date="2017-06" db="EMBL/GenBank/DDBJ databases">
        <title>Global population genomics of the pathogenic fungus Cryptococcus neoformans var. grubii.</title>
        <authorList>
            <person name="Cuomo C."/>
            <person name="Litvintseva A."/>
            <person name="Chen Y."/>
            <person name="Young S."/>
            <person name="Zeng Q."/>
            <person name="Chapman S."/>
            <person name="Gujja S."/>
            <person name="Saif S."/>
            <person name="Birren B."/>
        </authorList>
    </citation>
    <scope>NUCLEOTIDE SEQUENCE [LARGE SCALE GENOMIC DNA]</scope>
    <source>
        <strain evidence="2 3">Tu259-1</strain>
    </source>
</reference>
<dbReference type="EMBL" id="AMKT01000098">
    <property type="protein sequence ID" value="OXG11374.1"/>
    <property type="molecule type" value="Genomic_DNA"/>
</dbReference>
<evidence type="ECO:0000313" key="3">
    <source>
        <dbReference type="Proteomes" id="UP000199727"/>
    </source>
</evidence>
<feature type="compositionally biased region" description="Basic and acidic residues" evidence="1">
    <location>
        <begin position="218"/>
        <end position="245"/>
    </location>
</feature>
<sequence length="263" mass="28928">MAGDNDQSSSTQSTKTKSDESKPADTSIVTQSIAVESQAEKAVEGKTITTASSEIAPPNSKPTSTPPIDAAINFGKIETKTEETAIEPTAASISNASKSEETVTKWEKGFQDWLQKSRSNISSPWSKSTEWARSTWTSTNRKISKSWTSMKDFRKKIISTVGTAASTTWKKGMDIYHWLSWDWAFAYSSPLYDPTDVVQIVDGKNMNKSPAPLASNAPRRETPTETHLEEPKEQVLEAKKAKEASRAVSEASVDDQKEISLQM</sequence>
<proteinExistence type="predicted"/>
<feature type="compositionally biased region" description="Basic and acidic residues" evidence="1">
    <location>
        <begin position="254"/>
        <end position="263"/>
    </location>
</feature>